<feature type="domain" description="HTH tetR-type" evidence="5">
    <location>
        <begin position="1"/>
        <end position="58"/>
    </location>
</feature>
<dbReference type="Gene3D" id="1.10.357.10">
    <property type="entry name" value="Tetracycline Repressor, domain 2"/>
    <property type="match status" value="1"/>
</dbReference>
<accession>A0A1S1LEU5</accession>
<organism evidence="6 7">
    <name type="scientific">Mycobacteroides franklinii</name>
    <dbReference type="NCBI Taxonomy" id="948102"/>
    <lineage>
        <taxon>Bacteria</taxon>
        <taxon>Bacillati</taxon>
        <taxon>Actinomycetota</taxon>
        <taxon>Actinomycetes</taxon>
        <taxon>Mycobacteriales</taxon>
        <taxon>Mycobacteriaceae</taxon>
        <taxon>Mycobacteroides</taxon>
    </lineage>
</organism>
<gene>
    <name evidence="6" type="ORF">BKG76_05375</name>
</gene>
<dbReference type="Pfam" id="PF02909">
    <property type="entry name" value="TetR_C_1"/>
    <property type="match status" value="1"/>
</dbReference>
<dbReference type="PROSITE" id="PS50977">
    <property type="entry name" value="HTH_TETR_2"/>
    <property type="match status" value="1"/>
</dbReference>
<dbReference type="GO" id="GO:0045892">
    <property type="term" value="P:negative regulation of DNA-templated transcription"/>
    <property type="evidence" value="ECO:0007669"/>
    <property type="project" value="InterPro"/>
</dbReference>
<dbReference type="InterPro" id="IPR001647">
    <property type="entry name" value="HTH_TetR"/>
</dbReference>
<dbReference type="SUPFAM" id="SSF46689">
    <property type="entry name" value="Homeodomain-like"/>
    <property type="match status" value="1"/>
</dbReference>
<evidence type="ECO:0000256" key="4">
    <source>
        <dbReference type="PROSITE-ProRule" id="PRU00335"/>
    </source>
</evidence>
<name>A0A1S1LEU5_9MYCO</name>
<dbReference type="GO" id="GO:0003677">
    <property type="term" value="F:DNA binding"/>
    <property type="evidence" value="ECO:0007669"/>
    <property type="project" value="UniProtKB-UniRule"/>
</dbReference>
<dbReference type="STRING" id="948102.BKG76_05375"/>
<evidence type="ECO:0000259" key="5">
    <source>
        <dbReference type="PROSITE" id="PS50977"/>
    </source>
</evidence>
<evidence type="ECO:0000313" key="7">
    <source>
        <dbReference type="Proteomes" id="UP000179616"/>
    </source>
</evidence>
<dbReference type="Proteomes" id="UP000179616">
    <property type="component" value="Unassembled WGS sequence"/>
</dbReference>
<dbReference type="Pfam" id="PF00440">
    <property type="entry name" value="TetR_N"/>
    <property type="match status" value="1"/>
</dbReference>
<dbReference type="EMBL" id="MLIK01000004">
    <property type="protein sequence ID" value="OHU31471.1"/>
    <property type="molecule type" value="Genomic_DNA"/>
</dbReference>
<dbReference type="InterPro" id="IPR009057">
    <property type="entry name" value="Homeodomain-like_sf"/>
</dbReference>
<reference evidence="6 7" key="1">
    <citation type="submission" date="2016-10" db="EMBL/GenBank/DDBJ databases">
        <title>Evaluation of Human, Veterinary and Environmental Mycobacterium chelonae Isolates by Core Genome Phylogenomic Analysis, Targeted Gene Comparison, and Anti-microbial Susceptibility Patterns: A Tale of Mistaken Identities.</title>
        <authorList>
            <person name="Fogelson S.B."/>
            <person name="Camus A.C."/>
            <person name="Lorenz W."/>
            <person name="Vasireddy R."/>
            <person name="Vasireddy S."/>
            <person name="Smith T."/>
            <person name="Brown-Elliott B.A."/>
            <person name="Wallace R.J.Jr."/>
            <person name="Hasan N.A."/>
            <person name="Reischl U."/>
            <person name="Sanchez S."/>
        </authorList>
    </citation>
    <scope>NUCLEOTIDE SEQUENCE [LARGE SCALE GENOMIC DNA]</scope>
    <source>
        <strain evidence="6 7">1559</strain>
    </source>
</reference>
<feature type="DNA-binding region" description="H-T-H motif" evidence="4">
    <location>
        <begin position="21"/>
        <end position="40"/>
    </location>
</feature>
<proteinExistence type="predicted"/>
<keyword evidence="1" id="KW-0805">Transcription regulation</keyword>
<dbReference type="SUPFAM" id="SSF48498">
    <property type="entry name" value="Tetracyclin repressor-like, C-terminal domain"/>
    <property type="match status" value="1"/>
</dbReference>
<evidence type="ECO:0000256" key="3">
    <source>
        <dbReference type="ARBA" id="ARBA00023163"/>
    </source>
</evidence>
<comment type="caution">
    <text evidence="6">The sequence shown here is derived from an EMBL/GenBank/DDBJ whole genome shotgun (WGS) entry which is preliminary data.</text>
</comment>
<sequence>MSSAAQAAVDLLDEGGLRGLTVRAVAARIGVAPPSLYSRVESVDDLFDLALDHALGGDPDISSAVVDAELRDLMVAYYRHLLRHRWACQVVAMRAPRGPNYLRLSERICVLLEEAGTPDPLSVAYALSNYVIGSAVTVFVADSERATPIDPEIAPVYARLHNCHDVDPESILTTGLAVLHARASDDDEGS</sequence>
<protein>
    <submittedName>
        <fullName evidence="6">TetR family transcriptional regulator</fullName>
    </submittedName>
</protein>
<dbReference type="InterPro" id="IPR036271">
    <property type="entry name" value="Tet_transcr_reg_TetR-rel_C_sf"/>
</dbReference>
<dbReference type="InterPro" id="IPR004111">
    <property type="entry name" value="Repressor_TetR_C"/>
</dbReference>
<evidence type="ECO:0000256" key="1">
    <source>
        <dbReference type="ARBA" id="ARBA00023015"/>
    </source>
</evidence>
<keyword evidence="3" id="KW-0804">Transcription</keyword>
<evidence type="ECO:0000256" key="2">
    <source>
        <dbReference type="ARBA" id="ARBA00023125"/>
    </source>
</evidence>
<evidence type="ECO:0000313" key="6">
    <source>
        <dbReference type="EMBL" id="OHU31471.1"/>
    </source>
</evidence>
<dbReference type="CDD" id="cd00093">
    <property type="entry name" value="HTH_XRE"/>
    <property type="match status" value="1"/>
</dbReference>
<dbReference type="AlphaFoldDB" id="A0A1S1LEU5"/>
<keyword evidence="2 4" id="KW-0238">DNA-binding</keyword>
<dbReference type="InterPro" id="IPR001387">
    <property type="entry name" value="Cro/C1-type_HTH"/>
</dbReference>